<name>A0A7R9FCZ9_9NEOP</name>
<evidence type="ECO:0000256" key="4">
    <source>
        <dbReference type="ARBA" id="ARBA00022801"/>
    </source>
</evidence>
<evidence type="ECO:0000313" key="6">
    <source>
        <dbReference type="EMBL" id="CAD7450314.1"/>
    </source>
</evidence>
<protein>
    <recommendedName>
        <fullName evidence="5">Cytosol aminopeptidase domain-containing protein</fullName>
    </recommendedName>
</protein>
<sequence>MRGDIGGAACVAAVTRAVAGLKLPINLKTLIPLVESMPGCNFMKPGERINLMNGSVVQLRSSDVAGQLVLADALVVLSVGSSSPWLVECIRTPAAAAFTPLDSLWTRVRRAAYHTGDRVVRLPLGNIHRERMVNDEGDHVIGRDDITCATPLFLKKFVHSNEWIHFENDNVMVSCEEETPYLKNGMSGRLTRTLIELIGQLMCSD</sequence>
<dbReference type="GO" id="GO:0030145">
    <property type="term" value="F:manganese ion binding"/>
    <property type="evidence" value="ECO:0007669"/>
    <property type="project" value="InterPro"/>
</dbReference>
<reference evidence="6" key="1">
    <citation type="submission" date="2020-11" db="EMBL/GenBank/DDBJ databases">
        <authorList>
            <person name="Tran Van P."/>
        </authorList>
    </citation>
    <scope>NUCLEOTIDE SEQUENCE</scope>
</reference>
<evidence type="ECO:0000256" key="2">
    <source>
        <dbReference type="ARBA" id="ARBA00022438"/>
    </source>
</evidence>
<evidence type="ECO:0000256" key="1">
    <source>
        <dbReference type="ARBA" id="ARBA00009528"/>
    </source>
</evidence>
<dbReference type="GO" id="GO:0006508">
    <property type="term" value="P:proteolysis"/>
    <property type="evidence" value="ECO:0007669"/>
    <property type="project" value="UniProtKB-KW"/>
</dbReference>
<keyword evidence="3" id="KW-0645">Protease</keyword>
<evidence type="ECO:0000256" key="3">
    <source>
        <dbReference type="ARBA" id="ARBA00022670"/>
    </source>
</evidence>
<dbReference type="InterPro" id="IPR000819">
    <property type="entry name" value="Peptidase_M17_C"/>
</dbReference>
<organism evidence="6">
    <name type="scientific">Timema bartmani</name>
    <dbReference type="NCBI Taxonomy" id="61472"/>
    <lineage>
        <taxon>Eukaryota</taxon>
        <taxon>Metazoa</taxon>
        <taxon>Ecdysozoa</taxon>
        <taxon>Arthropoda</taxon>
        <taxon>Hexapoda</taxon>
        <taxon>Insecta</taxon>
        <taxon>Pterygota</taxon>
        <taxon>Neoptera</taxon>
        <taxon>Polyneoptera</taxon>
        <taxon>Phasmatodea</taxon>
        <taxon>Timematodea</taxon>
        <taxon>Timematoidea</taxon>
        <taxon>Timematidae</taxon>
        <taxon>Timema</taxon>
    </lineage>
</organism>
<dbReference type="PANTHER" id="PTHR11963">
    <property type="entry name" value="LEUCINE AMINOPEPTIDASE-RELATED"/>
    <property type="match status" value="1"/>
</dbReference>
<dbReference type="GO" id="GO:0070006">
    <property type="term" value="F:metalloaminopeptidase activity"/>
    <property type="evidence" value="ECO:0007669"/>
    <property type="project" value="InterPro"/>
</dbReference>
<gene>
    <name evidence="6" type="ORF">TBIB3V08_LOCUS12584</name>
</gene>
<dbReference type="PANTHER" id="PTHR11963:SF25">
    <property type="entry name" value="CYTOSOL AMINOPEPTIDASE"/>
    <property type="match status" value="1"/>
</dbReference>
<evidence type="ECO:0000259" key="5">
    <source>
        <dbReference type="Pfam" id="PF00883"/>
    </source>
</evidence>
<dbReference type="Gene3D" id="3.40.630.10">
    <property type="entry name" value="Zn peptidases"/>
    <property type="match status" value="1"/>
</dbReference>
<dbReference type="EMBL" id="OD574566">
    <property type="protein sequence ID" value="CAD7450314.1"/>
    <property type="molecule type" value="Genomic_DNA"/>
</dbReference>
<dbReference type="GO" id="GO:0005737">
    <property type="term" value="C:cytoplasm"/>
    <property type="evidence" value="ECO:0007669"/>
    <property type="project" value="InterPro"/>
</dbReference>
<dbReference type="SUPFAM" id="SSF53187">
    <property type="entry name" value="Zn-dependent exopeptidases"/>
    <property type="match status" value="1"/>
</dbReference>
<keyword evidence="2" id="KW-0031">Aminopeptidase</keyword>
<dbReference type="Pfam" id="PF00883">
    <property type="entry name" value="Peptidase_M17"/>
    <property type="match status" value="1"/>
</dbReference>
<proteinExistence type="inferred from homology"/>
<dbReference type="InterPro" id="IPR011356">
    <property type="entry name" value="Leucine_aapep/pepB"/>
</dbReference>
<keyword evidence="4" id="KW-0378">Hydrolase</keyword>
<accession>A0A7R9FCZ9</accession>
<dbReference type="AlphaFoldDB" id="A0A7R9FCZ9"/>
<comment type="similarity">
    <text evidence="1">Belongs to the peptidase M17 family.</text>
</comment>
<dbReference type="PRINTS" id="PR00481">
    <property type="entry name" value="LAMNOPPTDASE"/>
</dbReference>
<feature type="domain" description="Cytosol aminopeptidase" evidence="5">
    <location>
        <begin position="1"/>
        <end position="195"/>
    </location>
</feature>